<evidence type="ECO:0000313" key="2">
    <source>
        <dbReference type="EMBL" id="MEQ2240652.1"/>
    </source>
</evidence>
<dbReference type="Proteomes" id="UP001482620">
    <property type="component" value="Unassembled WGS sequence"/>
</dbReference>
<comment type="caution">
    <text evidence="2">The sequence shown here is derived from an EMBL/GenBank/DDBJ whole genome shotgun (WGS) entry which is preliminary data.</text>
</comment>
<evidence type="ECO:0000256" key="1">
    <source>
        <dbReference type="SAM" id="MobiDB-lite"/>
    </source>
</evidence>
<proteinExistence type="predicted"/>
<gene>
    <name evidence="2" type="ORF">ILYODFUR_017273</name>
</gene>
<dbReference type="EMBL" id="JAHRIQ010059544">
    <property type="protein sequence ID" value="MEQ2240652.1"/>
    <property type="molecule type" value="Genomic_DNA"/>
</dbReference>
<name>A0ABV0UAA8_9TELE</name>
<organism evidence="2 3">
    <name type="scientific">Ilyodon furcidens</name>
    <name type="common">goldbreast splitfin</name>
    <dbReference type="NCBI Taxonomy" id="33524"/>
    <lineage>
        <taxon>Eukaryota</taxon>
        <taxon>Metazoa</taxon>
        <taxon>Chordata</taxon>
        <taxon>Craniata</taxon>
        <taxon>Vertebrata</taxon>
        <taxon>Euteleostomi</taxon>
        <taxon>Actinopterygii</taxon>
        <taxon>Neopterygii</taxon>
        <taxon>Teleostei</taxon>
        <taxon>Neoteleostei</taxon>
        <taxon>Acanthomorphata</taxon>
        <taxon>Ovalentaria</taxon>
        <taxon>Atherinomorphae</taxon>
        <taxon>Cyprinodontiformes</taxon>
        <taxon>Goodeidae</taxon>
        <taxon>Ilyodon</taxon>
    </lineage>
</organism>
<evidence type="ECO:0000313" key="3">
    <source>
        <dbReference type="Proteomes" id="UP001482620"/>
    </source>
</evidence>
<feature type="region of interest" description="Disordered" evidence="1">
    <location>
        <begin position="117"/>
        <end position="151"/>
    </location>
</feature>
<reference evidence="2 3" key="1">
    <citation type="submission" date="2021-06" db="EMBL/GenBank/DDBJ databases">
        <authorList>
            <person name="Palmer J.M."/>
        </authorList>
    </citation>
    <scope>NUCLEOTIDE SEQUENCE [LARGE SCALE GENOMIC DNA]</scope>
    <source>
        <strain evidence="3">if_2019</strain>
        <tissue evidence="2">Muscle</tissue>
    </source>
</reference>
<feature type="compositionally biased region" description="Low complexity" evidence="1">
    <location>
        <begin position="132"/>
        <end position="144"/>
    </location>
</feature>
<sequence>MKILITPEKEEAETDTAALHQCLLPERLAPLHLPILSPADRRVSTTTPDIRRTTKIVDIHLHLHCLHLITMTAPSAPRDATAAQADGSHLIAMSPGLPPMVTITATVTMTLSMTQVDTGHPRYDQSETDQDMTGTSMSHSMTTTIVREKCP</sequence>
<protein>
    <submittedName>
        <fullName evidence="2">Uncharacterized protein</fullName>
    </submittedName>
</protein>
<accession>A0ABV0UAA8</accession>
<keyword evidence="3" id="KW-1185">Reference proteome</keyword>